<reference evidence="1 2" key="1">
    <citation type="submission" date="2019-04" db="EMBL/GenBank/DDBJ databases">
        <title>Reference strain of H23.</title>
        <authorList>
            <person name="Luo X."/>
        </authorList>
    </citation>
    <scope>NUCLEOTIDE SEQUENCE [LARGE SCALE GENOMIC DNA]</scope>
    <source>
        <strain evidence="1 2">H23</strain>
    </source>
</reference>
<protein>
    <submittedName>
        <fullName evidence="1">Copper chaperone PCu(A)C</fullName>
    </submittedName>
</protein>
<evidence type="ECO:0000313" key="2">
    <source>
        <dbReference type="Proteomes" id="UP000308707"/>
    </source>
</evidence>
<evidence type="ECO:0000313" key="1">
    <source>
        <dbReference type="EMBL" id="TKR29309.1"/>
    </source>
</evidence>
<proteinExistence type="predicted"/>
<dbReference type="PANTHER" id="PTHR36302">
    <property type="entry name" value="BLR7088 PROTEIN"/>
    <property type="match status" value="1"/>
</dbReference>
<name>A0A4U5JSJ7_9GAMM</name>
<dbReference type="Gene3D" id="2.60.40.1890">
    <property type="entry name" value="PCu(A)C copper chaperone"/>
    <property type="match status" value="1"/>
</dbReference>
<sequence>MDRRHECRRRRARPRRGEFPARRRSRVLFRTGMEAAMRASARFPYRAAAGALVAGVLLGAVGACAKTDAVAVGDLRIEKPWIRAVPPGAPAAGGFMTVRNAGREPDRLLSARSDLAERVEVHEVLNEAGMMRMRPMPQGLPIPAGAEMTLRPGGYHLMLVSPQHRFAEGETVPVRLKFERAGEAVVAFRVEAMTASDAGRAH</sequence>
<gene>
    <name evidence="1" type="ORF">FCE95_14195</name>
</gene>
<dbReference type="AlphaFoldDB" id="A0A4U5JSJ7"/>
<dbReference type="SUPFAM" id="SSF110087">
    <property type="entry name" value="DR1885-like metal-binding protein"/>
    <property type="match status" value="1"/>
</dbReference>
<dbReference type="OrthoDB" id="9796962at2"/>
<dbReference type="InterPro" id="IPR007410">
    <property type="entry name" value="LpqE-like"/>
</dbReference>
<comment type="caution">
    <text evidence="1">The sequence shown here is derived from an EMBL/GenBank/DDBJ whole genome shotgun (WGS) entry which is preliminary data.</text>
</comment>
<dbReference type="EMBL" id="SZUA01000003">
    <property type="protein sequence ID" value="TKR29309.1"/>
    <property type="molecule type" value="Genomic_DNA"/>
</dbReference>
<keyword evidence="2" id="KW-1185">Reference proteome</keyword>
<dbReference type="Pfam" id="PF04314">
    <property type="entry name" value="PCuAC"/>
    <property type="match status" value="1"/>
</dbReference>
<organism evidence="1 2">
    <name type="scientific">Luteimonas gilva</name>
    <dbReference type="NCBI Taxonomy" id="2572684"/>
    <lineage>
        <taxon>Bacteria</taxon>
        <taxon>Pseudomonadati</taxon>
        <taxon>Pseudomonadota</taxon>
        <taxon>Gammaproteobacteria</taxon>
        <taxon>Lysobacterales</taxon>
        <taxon>Lysobacteraceae</taxon>
        <taxon>Luteimonas</taxon>
    </lineage>
</organism>
<dbReference type="Proteomes" id="UP000308707">
    <property type="component" value="Unassembled WGS sequence"/>
</dbReference>
<dbReference type="InterPro" id="IPR036182">
    <property type="entry name" value="PCuAC_sf"/>
</dbReference>
<dbReference type="PANTHER" id="PTHR36302:SF1">
    <property type="entry name" value="COPPER CHAPERONE PCU(A)C"/>
    <property type="match status" value="1"/>
</dbReference>
<accession>A0A4U5JSJ7</accession>
<dbReference type="InterPro" id="IPR058248">
    <property type="entry name" value="Lxx211020-like"/>
</dbReference>